<dbReference type="EMBL" id="AASEPP010000121">
    <property type="protein sequence ID" value="EFC2249596.1"/>
    <property type="molecule type" value="Genomic_DNA"/>
</dbReference>
<name>A0A085PBA4_ECOLX</name>
<dbReference type="Proteomes" id="UP000531916">
    <property type="component" value="Unassembled WGS sequence"/>
</dbReference>
<gene>
    <name evidence="3" type="ORF">BMT50_14620</name>
    <name evidence="4" type="ORF">BTQ06_27935</name>
    <name evidence="1" type="ORF">E5H86_28470</name>
    <name evidence="2" type="ORF">G4A38_10220</name>
</gene>
<evidence type="ECO:0000313" key="3">
    <source>
        <dbReference type="EMBL" id="OKB73925.1"/>
    </source>
</evidence>
<dbReference type="Proteomes" id="UP000540485">
    <property type="component" value="Unassembled WGS sequence"/>
</dbReference>
<evidence type="ECO:0000313" key="6">
    <source>
        <dbReference type="Proteomes" id="UP000218543"/>
    </source>
</evidence>
<protein>
    <submittedName>
        <fullName evidence="4">Uncharacterized protein</fullName>
    </submittedName>
</protein>
<comment type="caution">
    <text evidence="4">The sequence shown here is derived from an EMBL/GenBank/DDBJ whole genome shotgun (WGS) entry which is preliminary data.</text>
</comment>
<proteinExistence type="predicted"/>
<organism evidence="4 6">
    <name type="scientific">Escherichia coli</name>
    <dbReference type="NCBI Taxonomy" id="562"/>
    <lineage>
        <taxon>Bacteria</taxon>
        <taxon>Pseudomonadati</taxon>
        <taxon>Pseudomonadota</taxon>
        <taxon>Gammaproteobacteria</taxon>
        <taxon>Enterobacterales</taxon>
        <taxon>Enterobacteriaceae</taxon>
        <taxon>Escherichia</taxon>
    </lineage>
</organism>
<evidence type="ECO:0000313" key="5">
    <source>
        <dbReference type="Proteomes" id="UP000186595"/>
    </source>
</evidence>
<reference evidence="1 7" key="3">
    <citation type="submission" date="2019-04" db="EMBL/GenBank/DDBJ databases">
        <authorList>
            <consortium name="NARMS: The National Antimicrobial Resistance Monitoring System"/>
        </authorList>
    </citation>
    <scope>NUCLEOTIDE SEQUENCE [LARGE SCALE GENOMIC DNA]</scope>
    <source>
        <strain evidence="1 7">FSIS11919500</strain>
    </source>
</reference>
<dbReference type="Proteomes" id="UP000218543">
    <property type="component" value="Unassembled WGS sequence"/>
</dbReference>
<reference evidence="2" key="4">
    <citation type="journal article" date="2020" name="J. Appl. Microbiol.">
        <title>Genetic characterization of Shigatoxigenic and enteropathogenic Escherichia coli O80:H2 from diarrheic and septicemic calves and relatedness to human Shigatoxigenic E. coli O80:H2.</title>
        <authorList>
            <person name="Habets A."/>
            <person name="Crombe F."/>
            <person name="Nakamura K."/>
            <person name="Guerin V."/>
            <person name="De Rauw K."/>
            <person name="Pierard D."/>
            <person name="Saulmont M."/>
            <person name="Hayashi T."/>
            <person name="Mainil J.G."/>
            <person name="Thiry D."/>
        </authorList>
    </citation>
    <scope>NUCLEOTIDE SEQUENCE [LARGE SCALE GENOMIC DNA]</scope>
    <source>
        <strain evidence="2">EH3306</strain>
    </source>
</reference>
<sequence>MSWIYPEVIERLQHSCKNFLEGKITVQSIQSEIYAAESQIVAVEEKWLHTMLFNAENEIELLLYTVEEEQLVSSVIPIVNNILSKIK</sequence>
<evidence type="ECO:0000313" key="2">
    <source>
        <dbReference type="EMBL" id="NYQ38985.1"/>
    </source>
</evidence>
<dbReference type="RefSeq" id="WP_000118523.1">
    <property type="nucleotide sequence ID" value="NZ_AP026108.1"/>
</dbReference>
<evidence type="ECO:0000313" key="4">
    <source>
        <dbReference type="EMBL" id="PAU10728.1"/>
    </source>
</evidence>
<evidence type="ECO:0000313" key="7">
    <source>
        <dbReference type="Proteomes" id="UP000531916"/>
    </source>
</evidence>
<dbReference type="Proteomes" id="UP000186595">
    <property type="component" value="Unassembled WGS sequence"/>
</dbReference>
<dbReference type="EMBL" id="MRVZ01000176">
    <property type="protein sequence ID" value="PAU10728.1"/>
    <property type="molecule type" value="Genomic_DNA"/>
</dbReference>
<dbReference type="EMBL" id="JABUPJ010000009">
    <property type="protein sequence ID" value="NYQ38985.1"/>
    <property type="molecule type" value="Genomic_DNA"/>
</dbReference>
<dbReference type="AlphaFoldDB" id="A0A085PBA4"/>
<reference evidence="4 6" key="2">
    <citation type="submission" date="2016-12" db="EMBL/GenBank/DDBJ databases">
        <title>Real-Time Genomic Investigation Underlying the Public Health Response to a Shiga Toxin-Producing Escherichia Coli O26:H11 Outbreak in a Nursery.</title>
        <authorList>
            <person name="Ferdous M."/>
            <person name="Moran-Gilad J."/>
            <person name="Rossen J.W."/>
            <person name="Gdalevich M."/>
        </authorList>
    </citation>
    <scope>NUCLEOTIDE SEQUENCE [LARGE SCALE GENOMIC DNA]</scope>
    <source>
        <strain evidence="4 6">STEC 514-2</strain>
    </source>
</reference>
<accession>A0A085PBA4</accession>
<dbReference type="EMBL" id="MPGR01000001">
    <property type="protein sequence ID" value="OKB73925.1"/>
    <property type="molecule type" value="Genomic_DNA"/>
</dbReference>
<evidence type="ECO:0000313" key="1">
    <source>
        <dbReference type="EMBL" id="EFC2249596.1"/>
    </source>
</evidence>
<reference evidence="3 5" key="1">
    <citation type="submission" date="2016-11" db="EMBL/GenBank/DDBJ databases">
        <title>Draft genome sequences of five Shigatoxin-producing Escherichia coli isolates harboring the new recently described Subtilase cytotoxin allelic variant subAB2-3.</title>
        <authorList>
            <person name="Tasara T."/>
            <person name="Fierz L."/>
            <person name="Klumpp J."/>
            <person name="Schmidt H."/>
            <person name="Stephan R."/>
        </authorList>
    </citation>
    <scope>NUCLEOTIDE SEQUENCE [LARGE SCALE GENOMIC DNA]</scope>
    <source>
        <strain evidence="3 5">453</strain>
    </source>
</reference>